<evidence type="ECO:0000256" key="5">
    <source>
        <dbReference type="ARBA" id="ARBA00022692"/>
    </source>
</evidence>
<dbReference type="OrthoDB" id="3254016at2"/>
<dbReference type="eggNOG" id="COG0798">
    <property type="taxonomic scope" value="Bacteria"/>
</dbReference>
<evidence type="ECO:0000313" key="10">
    <source>
        <dbReference type="Proteomes" id="UP000001401"/>
    </source>
</evidence>
<reference evidence="9" key="1">
    <citation type="submission" date="2010-12" db="EMBL/GenBank/DDBJ databases">
        <title>Complete sequence of Bacillus cellulosilyticus DSM 2522.</title>
        <authorList>
            <consortium name="US DOE Joint Genome Institute"/>
            <person name="Lucas S."/>
            <person name="Copeland A."/>
            <person name="Lapidus A."/>
            <person name="Cheng J.-F."/>
            <person name="Bruce D."/>
            <person name="Goodwin L."/>
            <person name="Pitluck S."/>
            <person name="Chertkov O."/>
            <person name="Detter J.C."/>
            <person name="Han C."/>
            <person name="Tapia R."/>
            <person name="Land M."/>
            <person name="Hauser L."/>
            <person name="Jeffries C."/>
            <person name="Kyrpides N."/>
            <person name="Ivanova N."/>
            <person name="Mikhailova N."/>
            <person name="Brumm P."/>
            <person name="Mead D."/>
            <person name="Woyke T."/>
        </authorList>
    </citation>
    <scope>NUCLEOTIDE SEQUENCE [LARGE SCALE GENOMIC DNA]</scope>
    <source>
        <strain evidence="9">DSM 2522</strain>
    </source>
</reference>
<feature type="transmembrane region" description="Helical" evidence="8">
    <location>
        <begin position="126"/>
        <end position="147"/>
    </location>
</feature>
<dbReference type="Gene3D" id="1.20.1530.20">
    <property type="match status" value="1"/>
</dbReference>
<dbReference type="Proteomes" id="UP000001401">
    <property type="component" value="Chromosome"/>
</dbReference>
<feature type="transmembrane region" description="Helical" evidence="8">
    <location>
        <begin position="258"/>
        <end position="280"/>
    </location>
</feature>
<dbReference type="EMBL" id="CP002394">
    <property type="protein sequence ID" value="ADU28563.1"/>
    <property type="molecule type" value="Genomic_DNA"/>
</dbReference>
<dbReference type="PANTHER" id="PTHR43057">
    <property type="entry name" value="ARSENITE EFFLUX TRANSPORTER"/>
    <property type="match status" value="1"/>
</dbReference>
<feature type="transmembrane region" description="Helical" evidence="8">
    <location>
        <begin position="7"/>
        <end position="23"/>
    </location>
</feature>
<feature type="transmembrane region" description="Helical" evidence="8">
    <location>
        <begin position="198"/>
        <end position="219"/>
    </location>
</feature>
<evidence type="ECO:0000256" key="4">
    <source>
        <dbReference type="ARBA" id="ARBA00022475"/>
    </source>
</evidence>
<dbReference type="Pfam" id="PF01758">
    <property type="entry name" value="SBF"/>
    <property type="match status" value="1"/>
</dbReference>
<comment type="similarity">
    <text evidence="2">Belongs to the arsenical resistance-3 (ACR3) (TC 2.A.59) family.</text>
</comment>
<keyword evidence="10" id="KW-1185">Reference proteome</keyword>
<keyword evidence="7 8" id="KW-0472">Membrane</keyword>
<dbReference type="GO" id="GO:0015297">
    <property type="term" value="F:antiporter activity"/>
    <property type="evidence" value="ECO:0007669"/>
    <property type="project" value="InterPro"/>
</dbReference>
<dbReference type="GO" id="GO:0015105">
    <property type="term" value="F:arsenite transmembrane transporter activity"/>
    <property type="evidence" value="ECO:0007669"/>
    <property type="project" value="TreeGrafter"/>
</dbReference>
<evidence type="ECO:0000256" key="6">
    <source>
        <dbReference type="ARBA" id="ARBA00022989"/>
    </source>
</evidence>
<dbReference type="KEGG" id="bco:Bcell_0276"/>
<feature type="transmembrane region" description="Helical" evidence="8">
    <location>
        <begin position="153"/>
        <end position="177"/>
    </location>
</feature>
<evidence type="ECO:0000256" key="8">
    <source>
        <dbReference type="SAM" id="Phobius"/>
    </source>
</evidence>
<dbReference type="GO" id="GO:0015104">
    <property type="term" value="F:antimonite transmembrane transporter activity"/>
    <property type="evidence" value="ECO:0007669"/>
    <property type="project" value="TreeGrafter"/>
</dbReference>
<dbReference type="InterPro" id="IPR002657">
    <property type="entry name" value="BilAc:Na_symport/Acr3"/>
</dbReference>
<feature type="transmembrane region" description="Helical" evidence="8">
    <location>
        <begin position="35"/>
        <end position="53"/>
    </location>
</feature>
<gene>
    <name evidence="9" type="ordered locus">Bcell_0276</name>
</gene>
<dbReference type="InterPro" id="IPR004706">
    <property type="entry name" value="Arsenical-R_Acr3"/>
</dbReference>
<evidence type="ECO:0000256" key="7">
    <source>
        <dbReference type="ARBA" id="ARBA00023136"/>
    </source>
</evidence>
<dbReference type="RefSeq" id="WP_013486904.1">
    <property type="nucleotide sequence ID" value="NC_014829.1"/>
</dbReference>
<dbReference type="AlphaFoldDB" id="E6TUY0"/>
<keyword evidence="5 8" id="KW-0812">Transmembrane</keyword>
<keyword evidence="3" id="KW-0813">Transport</keyword>
<evidence type="ECO:0000256" key="3">
    <source>
        <dbReference type="ARBA" id="ARBA00022448"/>
    </source>
</evidence>
<evidence type="ECO:0000313" key="9">
    <source>
        <dbReference type="EMBL" id="ADU28563.1"/>
    </source>
</evidence>
<feature type="transmembrane region" description="Helical" evidence="8">
    <location>
        <begin position="286"/>
        <end position="309"/>
    </location>
</feature>
<feature type="transmembrane region" description="Helical" evidence="8">
    <location>
        <begin position="225"/>
        <end position="246"/>
    </location>
</feature>
<dbReference type="HOGENOM" id="CLU_022869_1_0_9"/>
<keyword evidence="4" id="KW-1003">Cell membrane</keyword>
<dbReference type="GO" id="GO:0005886">
    <property type="term" value="C:plasma membrane"/>
    <property type="evidence" value="ECO:0007669"/>
    <property type="project" value="UniProtKB-SubCell"/>
</dbReference>
<protein>
    <submittedName>
        <fullName evidence="9">Bile acid:sodium symporter</fullName>
    </submittedName>
</protein>
<accession>E6TUY0</accession>
<dbReference type="PANTHER" id="PTHR43057:SF1">
    <property type="entry name" value="ARSENICAL-RESISTANCE PROTEIN 3"/>
    <property type="match status" value="1"/>
</dbReference>
<proteinExistence type="inferred from homology"/>
<evidence type="ECO:0000256" key="1">
    <source>
        <dbReference type="ARBA" id="ARBA00004651"/>
    </source>
</evidence>
<evidence type="ECO:0000256" key="2">
    <source>
        <dbReference type="ARBA" id="ARBA00010110"/>
    </source>
</evidence>
<keyword evidence="6 8" id="KW-1133">Transmembrane helix</keyword>
<comment type="subcellular location">
    <subcellularLocation>
        <location evidence="1">Cell membrane</location>
        <topology evidence="1">Multi-pass membrane protein</topology>
    </subcellularLocation>
</comment>
<dbReference type="InterPro" id="IPR038770">
    <property type="entry name" value="Na+/solute_symporter_sf"/>
</dbReference>
<organism evidence="9 10">
    <name type="scientific">Evansella cellulosilytica (strain ATCC 21833 / DSM 2522 / FERM P-1141 / JCM 9156 / N-4)</name>
    <name type="common">Bacillus cellulosilyticus</name>
    <dbReference type="NCBI Taxonomy" id="649639"/>
    <lineage>
        <taxon>Bacteria</taxon>
        <taxon>Bacillati</taxon>
        <taxon>Bacillota</taxon>
        <taxon>Bacilli</taxon>
        <taxon>Bacillales</taxon>
        <taxon>Bacillaceae</taxon>
        <taxon>Evansella</taxon>
    </lineage>
</organism>
<sequence length="313" mass="35243">MHTFEKLYTLFITFSALFGLLLGRYDFIRENANDIIVPALVMMLFITFLQISFKETIHAMKNTKFTVTSLGINFIWTPLLAGLLAYIFLYDHPALWIGFILLMVTPCTDWYLIFTSIARGNVPLSTAVLPINFIVQVLLLPIFLIIFAGTTGFIQMTTIVQSILFVLCLPLLMAYIVKRLTRKRQVLYDNINAKLSSLPVVFLCIAIMAMFASEGYLLFQNLELLAVLLIPVTLFFIINFYMSQLIGKKLNFNRADRVSLVLTTLARNSPIALALAIVAFPAEPLIPLTLIIGPLLELPILMLATQLLLKNGK</sequence>
<feature type="transmembrane region" description="Helical" evidence="8">
    <location>
        <begin position="65"/>
        <end position="88"/>
    </location>
</feature>
<dbReference type="STRING" id="649639.Bcell_0276"/>
<name>E6TUY0_EVAC2</name>
<feature type="transmembrane region" description="Helical" evidence="8">
    <location>
        <begin position="94"/>
        <end position="114"/>
    </location>
</feature>